<organism evidence="1 2">
    <name type="scientific">Brevibacterium salitolerans</name>
    <dbReference type="NCBI Taxonomy" id="1403566"/>
    <lineage>
        <taxon>Bacteria</taxon>
        <taxon>Bacillati</taxon>
        <taxon>Actinomycetota</taxon>
        <taxon>Actinomycetes</taxon>
        <taxon>Micrococcales</taxon>
        <taxon>Brevibacteriaceae</taxon>
        <taxon>Brevibacterium</taxon>
    </lineage>
</organism>
<name>A0ABN2WHG7_9MICO</name>
<keyword evidence="2" id="KW-1185">Reference proteome</keyword>
<dbReference type="Proteomes" id="UP001500984">
    <property type="component" value="Unassembled WGS sequence"/>
</dbReference>
<protein>
    <submittedName>
        <fullName evidence="1">Uncharacterized protein</fullName>
    </submittedName>
</protein>
<accession>A0ABN2WHG7</accession>
<comment type="caution">
    <text evidence="1">The sequence shown here is derived from an EMBL/GenBank/DDBJ whole genome shotgun (WGS) entry which is preliminary data.</text>
</comment>
<evidence type="ECO:0000313" key="1">
    <source>
        <dbReference type="EMBL" id="GAA2092571.1"/>
    </source>
</evidence>
<evidence type="ECO:0000313" key="2">
    <source>
        <dbReference type="Proteomes" id="UP001500984"/>
    </source>
</evidence>
<dbReference type="EMBL" id="BAAAPZ010000003">
    <property type="protein sequence ID" value="GAA2092571.1"/>
    <property type="molecule type" value="Genomic_DNA"/>
</dbReference>
<dbReference type="InterPro" id="IPR046053">
    <property type="entry name" value="DUF6011"/>
</dbReference>
<sequence>MSLPENPPPRLTDQLAAELRARAAQFGLTLTSKCQWCGRPIWAHQSIKDRTGPVCRRRHQADDQKEAA</sequence>
<proteinExistence type="predicted"/>
<dbReference type="Pfam" id="PF19474">
    <property type="entry name" value="DUF6011"/>
    <property type="match status" value="1"/>
</dbReference>
<gene>
    <name evidence="1" type="ORF">GCM10009823_10390</name>
</gene>
<reference evidence="1 2" key="1">
    <citation type="journal article" date="2019" name="Int. J. Syst. Evol. Microbiol.">
        <title>The Global Catalogue of Microorganisms (GCM) 10K type strain sequencing project: providing services to taxonomists for standard genome sequencing and annotation.</title>
        <authorList>
            <consortium name="The Broad Institute Genomics Platform"/>
            <consortium name="The Broad Institute Genome Sequencing Center for Infectious Disease"/>
            <person name="Wu L."/>
            <person name="Ma J."/>
        </authorList>
    </citation>
    <scope>NUCLEOTIDE SEQUENCE [LARGE SCALE GENOMIC DNA]</scope>
    <source>
        <strain evidence="1 2">JCM 15900</strain>
    </source>
</reference>